<dbReference type="EMBL" id="BT038976">
    <property type="protein sequence ID" value="ACF83981.1"/>
    <property type="molecule type" value="mRNA"/>
</dbReference>
<organism evidence="5">
    <name type="scientific">Zea mays</name>
    <name type="common">Maize</name>
    <dbReference type="NCBI Taxonomy" id="4577"/>
    <lineage>
        <taxon>Eukaryota</taxon>
        <taxon>Viridiplantae</taxon>
        <taxon>Streptophyta</taxon>
        <taxon>Embryophyta</taxon>
        <taxon>Tracheophyta</taxon>
        <taxon>Spermatophyta</taxon>
        <taxon>Magnoliopsida</taxon>
        <taxon>Liliopsida</taxon>
        <taxon>Poales</taxon>
        <taxon>Poaceae</taxon>
        <taxon>PACMAD clade</taxon>
        <taxon>Panicoideae</taxon>
        <taxon>Andropogonodae</taxon>
        <taxon>Andropogoneae</taxon>
        <taxon>Tripsacinae</taxon>
        <taxon>Zea</taxon>
    </lineage>
</organism>
<name>B4FPD8_MAIZE</name>
<dbReference type="InterPro" id="IPR000432">
    <property type="entry name" value="DNA_mismatch_repair_MutS_C"/>
</dbReference>
<keyword evidence="1" id="KW-0547">Nucleotide-binding</keyword>
<evidence type="ECO:0000256" key="2">
    <source>
        <dbReference type="ARBA" id="ARBA00022840"/>
    </source>
</evidence>
<reference evidence="5" key="1">
    <citation type="journal article" date="2009" name="PLoS Genet.">
        <title>Sequencing, mapping, and analysis of 27,455 maize full-length cDNAs.</title>
        <authorList>
            <person name="Soderlund C."/>
            <person name="Descour A."/>
            <person name="Kudrna D."/>
            <person name="Bomhoff M."/>
            <person name="Boyd L."/>
            <person name="Currie J."/>
            <person name="Angelova A."/>
            <person name="Collura K."/>
            <person name="Wissotski M."/>
            <person name="Ashley E."/>
            <person name="Morrow D."/>
            <person name="Fernandes J."/>
            <person name="Walbot V."/>
            <person name="Yu Y."/>
        </authorList>
    </citation>
    <scope>NUCLEOTIDE SEQUENCE</scope>
    <source>
        <strain evidence="5">B73</strain>
    </source>
</reference>
<feature type="domain" description="DNA mismatch repair proteins mutS family" evidence="4">
    <location>
        <begin position="9"/>
        <end position="55"/>
    </location>
</feature>
<dbReference type="GO" id="GO:0030983">
    <property type="term" value="F:mismatched DNA binding"/>
    <property type="evidence" value="ECO:0007669"/>
    <property type="project" value="InterPro"/>
</dbReference>
<keyword evidence="3" id="KW-0238">DNA-binding</keyword>
<keyword evidence="2" id="KW-0067">ATP-binding</keyword>
<evidence type="ECO:0000256" key="1">
    <source>
        <dbReference type="ARBA" id="ARBA00022741"/>
    </source>
</evidence>
<dbReference type="ExpressionAtlas" id="B4FPD8">
    <property type="expression patterns" value="baseline"/>
</dbReference>
<dbReference type="AlphaFoldDB" id="B4FPD8"/>
<evidence type="ECO:0000313" key="5">
    <source>
        <dbReference type="EMBL" id="ACF83981.1"/>
    </source>
</evidence>
<evidence type="ECO:0000259" key="4">
    <source>
        <dbReference type="Pfam" id="PF00488"/>
    </source>
</evidence>
<accession>B4FPD8</accession>
<dbReference type="Gene3D" id="3.40.50.300">
    <property type="entry name" value="P-loop containing nucleotide triphosphate hydrolases"/>
    <property type="match status" value="1"/>
</dbReference>
<protein>
    <recommendedName>
        <fullName evidence="4">DNA mismatch repair proteins mutS family domain-containing protein</fullName>
    </recommendedName>
</protein>
<sequence length="105" mass="11686">MSVLNPDGQTSNEDITFLYRLVPGQALLSFGLHCAQLAGVPNEVVQRAGIVLEDMHSKKPTRRVTSEKLTATDKQYQDAVTKLMAFDTQKGDLNSFFQELFPVDL</sequence>
<dbReference type="InterPro" id="IPR027417">
    <property type="entry name" value="P-loop_NTPase"/>
</dbReference>
<dbReference type="Pfam" id="PF00488">
    <property type="entry name" value="MutS_V"/>
    <property type="match status" value="1"/>
</dbReference>
<dbReference type="GO" id="GO:0005524">
    <property type="term" value="F:ATP binding"/>
    <property type="evidence" value="ECO:0007669"/>
    <property type="project" value="UniProtKB-KW"/>
</dbReference>
<dbReference type="GO" id="GO:0006298">
    <property type="term" value="P:mismatch repair"/>
    <property type="evidence" value="ECO:0007669"/>
    <property type="project" value="InterPro"/>
</dbReference>
<evidence type="ECO:0000256" key="3">
    <source>
        <dbReference type="ARBA" id="ARBA00023125"/>
    </source>
</evidence>
<proteinExistence type="evidence at transcript level"/>